<reference evidence="2" key="1">
    <citation type="journal article" date="2014" name="Int. J. Syst. Evol. Microbiol.">
        <title>Complete genome sequence of Corynebacterium casei LMG S-19264T (=DSM 44701T), isolated from a smear-ripened cheese.</title>
        <authorList>
            <consortium name="US DOE Joint Genome Institute (JGI-PGF)"/>
            <person name="Walter F."/>
            <person name="Albersmeier A."/>
            <person name="Kalinowski J."/>
            <person name="Ruckert C."/>
        </authorList>
    </citation>
    <scope>NUCLEOTIDE SEQUENCE</scope>
    <source>
        <strain evidence="2">JCM 13306</strain>
    </source>
</reference>
<feature type="transmembrane region" description="Helical" evidence="1">
    <location>
        <begin position="7"/>
        <end position="26"/>
    </location>
</feature>
<keyword evidence="1" id="KW-1133">Transmembrane helix</keyword>
<accession>A0A919KHR9</accession>
<comment type="caution">
    <text evidence="2">The sequence shown here is derived from an EMBL/GenBank/DDBJ whole genome shotgun (WGS) entry which is preliminary data.</text>
</comment>
<gene>
    <name evidence="2" type="ORF">GCM10009090_15790</name>
</gene>
<dbReference type="AlphaFoldDB" id="A0A919KHR9"/>
<sequence>MHGILKYVLALIATAMWVVAASWGWFQRACHAVEAGEALGWAVLNLVLGPLVYPPLLLLWAVVLLLPFGALRLEARIAARAAGLWLCALVLAFPAGYLVAKVLDVHQRCGFGF</sequence>
<reference evidence="2" key="2">
    <citation type="submission" date="2020-09" db="EMBL/GenBank/DDBJ databases">
        <authorList>
            <person name="Sun Q."/>
            <person name="Ohkuma M."/>
        </authorList>
    </citation>
    <scope>NUCLEOTIDE SEQUENCE</scope>
    <source>
        <strain evidence="2">JCM 13306</strain>
    </source>
</reference>
<keyword evidence="3" id="KW-1185">Reference proteome</keyword>
<feature type="transmembrane region" description="Helical" evidence="1">
    <location>
        <begin position="38"/>
        <end position="66"/>
    </location>
</feature>
<keyword evidence="1" id="KW-0472">Membrane</keyword>
<dbReference type="RefSeq" id="WP_434027080.1">
    <property type="nucleotide sequence ID" value="NZ_BNBA01000010.1"/>
</dbReference>
<dbReference type="Proteomes" id="UP000623958">
    <property type="component" value="Unassembled WGS sequence"/>
</dbReference>
<evidence type="ECO:0000313" key="2">
    <source>
        <dbReference type="EMBL" id="GHH52326.1"/>
    </source>
</evidence>
<organism evidence="2 3">
    <name type="scientific">Xanthomonas boreopolis</name>
    <dbReference type="NCBI Taxonomy" id="86183"/>
    <lineage>
        <taxon>Bacteria</taxon>
        <taxon>Pseudomonadati</taxon>
        <taxon>Pseudomonadota</taxon>
        <taxon>Gammaproteobacteria</taxon>
        <taxon>Lysobacterales</taxon>
        <taxon>Lysobacteraceae</taxon>
        <taxon>Xanthomonas</taxon>
    </lineage>
</organism>
<protein>
    <submittedName>
        <fullName evidence="2">Uncharacterized protein</fullName>
    </submittedName>
</protein>
<proteinExistence type="predicted"/>
<keyword evidence="1" id="KW-0812">Transmembrane</keyword>
<evidence type="ECO:0000313" key="3">
    <source>
        <dbReference type="Proteomes" id="UP000623958"/>
    </source>
</evidence>
<name>A0A919KHR9_9XANT</name>
<feature type="transmembrane region" description="Helical" evidence="1">
    <location>
        <begin position="78"/>
        <end position="100"/>
    </location>
</feature>
<dbReference type="EMBL" id="BNBA01000010">
    <property type="protein sequence ID" value="GHH52326.1"/>
    <property type="molecule type" value="Genomic_DNA"/>
</dbReference>
<evidence type="ECO:0000256" key="1">
    <source>
        <dbReference type="SAM" id="Phobius"/>
    </source>
</evidence>